<sequence length="311" mass="35451">MMSKQPKVSVIIPTYNRADVLPRAINSIINQSFDKFELIVVDDGSTDNTQSVVESYNDERVKYVVNDRKNGANAARNKGILKSRGEYISFLDSDDEYPSDNLSRTISCLDTLSSEFAGVCIPEYKYKGDNLLTVDEPPKEEIQLNDIKNGNVIGGFSTITVCASIFDKIGLLDESLPASQDYDFYIRTLKNKKIRYTDKTYVIRHLDNDRITTSPERKQKGFERLVEKHADILPSSTISAQYCSLGVLYAREKNSPLAAREFRKAIKVDSEYILPYALYIISLFGGHPIYYSIISYDYLRSLYNRFKHMSI</sequence>
<evidence type="ECO:0000256" key="1">
    <source>
        <dbReference type="PROSITE-ProRule" id="PRU00339"/>
    </source>
</evidence>
<feature type="transmembrane region" description="Helical" evidence="2">
    <location>
        <begin position="276"/>
        <end position="299"/>
    </location>
</feature>
<dbReference type="CDD" id="cd00761">
    <property type="entry name" value="Glyco_tranf_GTA_type"/>
    <property type="match status" value="1"/>
</dbReference>
<proteinExistence type="predicted"/>
<keyword evidence="2" id="KW-1133">Transmembrane helix</keyword>
<protein>
    <submittedName>
        <fullName evidence="4">Glycosyl transferase family 2</fullName>
    </submittedName>
</protein>
<dbReference type="EMBL" id="RAPO01000001">
    <property type="protein sequence ID" value="RKD98090.1"/>
    <property type="molecule type" value="Genomic_DNA"/>
</dbReference>
<dbReference type="Pfam" id="PF00535">
    <property type="entry name" value="Glycos_transf_2"/>
    <property type="match status" value="1"/>
</dbReference>
<comment type="caution">
    <text evidence="4">The sequence shown here is derived from an EMBL/GenBank/DDBJ whole genome shotgun (WGS) entry which is preliminary data.</text>
</comment>
<gene>
    <name evidence="4" type="ORF">ATJ93_1092</name>
</gene>
<evidence type="ECO:0000259" key="3">
    <source>
        <dbReference type="Pfam" id="PF00535"/>
    </source>
</evidence>
<evidence type="ECO:0000313" key="5">
    <source>
        <dbReference type="Proteomes" id="UP000283805"/>
    </source>
</evidence>
<dbReference type="Gene3D" id="3.90.550.10">
    <property type="entry name" value="Spore Coat Polysaccharide Biosynthesis Protein SpsA, Chain A"/>
    <property type="match status" value="1"/>
</dbReference>
<keyword evidence="1" id="KW-0802">TPR repeat</keyword>
<dbReference type="GO" id="GO:0016758">
    <property type="term" value="F:hexosyltransferase activity"/>
    <property type="evidence" value="ECO:0007669"/>
    <property type="project" value="UniProtKB-ARBA"/>
</dbReference>
<dbReference type="AlphaFoldDB" id="A0A419WRJ8"/>
<feature type="domain" description="Glycosyltransferase 2-like" evidence="3">
    <location>
        <begin position="9"/>
        <end position="151"/>
    </location>
</feature>
<dbReference type="InterPro" id="IPR029044">
    <property type="entry name" value="Nucleotide-diphossugar_trans"/>
</dbReference>
<accession>A0A419WRJ8</accession>
<dbReference type="PROSITE" id="PS50005">
    <property type="entry name" value="TPR"/>
    <property type="match status" value="1"/>
</dbReference>
<dbReference type="InterPro" id="IPR019734">
    <property type="entry name" value="TPR_rpt"/>
</dbReference>
<feature type="repeat" description="TPR" evidence="1">
    <location>
        <begin position="239"/>
        <end position="272"/>
    </location>
</feature>
<keyword evidence="5" id="KW-1185">Reference proteome</keyword>
<reference evidence="4 5" key="1">
    <citation type="submission" date="2018-09" db="EMBL/GenBank/DDBJ databases">
        <title>Genomic Encyclopedia of Archaeal and Bacterial Type Strains, Phase II (KMG-II): from individual species to whole genera.</title>
        <authorList>
            <person name="Goeker M."/>
        </authorList>
    </citation>
    <scope>NUCLEOTIDE SEQUENCE [LARGE SCALE GENOMIC DNA]</scope>
    <source>
        <strain evidence="4 5">DSM 13151</strain>
    </source>
</reference>
<keyword evidence="2" id="KW-0472">Membrane</keyword>
<name>A0A419WRJ8_9EURY</name>
<dbReference type="InterPro" id="IPR001173">
    <property type="entry name" value="Glyco_trans_2-like"/>
</dbReference>
<evidence type="ECO:0000256" key="2">
    <source>
        <dbReference type="SAM" id="Phobius"/>
    </source>
</evidence>
<organism evidence="4 5">
    <name type="scientific">Halopiger aswanensis</name>
    <dbReference type="NCBI Taxonomy" id="148449"/>
    <lineage>
        <taxon>Archaea</taxon>
        <taxon>Methanobacteriati</taxon>
        <taxon>Methanobacteriota</taxon>
        <taxon>Stenosarchaea group</taxon>
        <taxon>Halobacteria</taxon>
        <taxon>Halobacteriales</taxon>
        <taxon>Natrialbaceae</taxon>
        <taxon>Halopiger</taxon>
    </lineage>
</organism>
<dbReference type="PANTHER" id="PTHR22916">
    <property type="entry name" value="GLYCOSYLTRANSFERASE"/>
    <property type="match status" value="1"/>
</dbReference>
<dbReference type="Proteomes" id="UP000283805">
    <property type="component" value="Unassembled WGS sequence"/>
</dbReference>
<dbReference type="PANTHER" id="PTHR22916:SF3">
    <property type="entry name" value="UDP-GLCNAC:BETAGAL BETA-1,3-N-ACETYLGLUCOSAMINYLTRANSFERASE-LIKE PROTEIN 1"/>
    <property type="match status" value="1"/>
</dbReference>
<keyword evidence="4" id="KW-0808">Transferase</keyword>
<dbReference type="SUPFAM" id="SSF53448">
    <property type="entry name" value="Nucleotide-diphospho-sugar transferases"/>
    <property type="match status" value="1"/>
</dbReference>
<keyword evidence="2" id="KW-0812">Transmembrane</keyword>
<evidence type="ECO:0000313" key="4">
    <source>
        <dbReference type="EMBL" id="RKD98090.1"/>
    </source>
</evidence>